<dbReference type="InParanoid" id="A0A2V0PJ14"/>
<dbReference type="OrthoDB" id="545151at2759"/>
<accession>A0A2V0PJ14</accession>
<protein>
    <submittedName>
        <fullName evidence="2">Uncharacterized protein</fullName>
    </submittedName>
</protein>
<evidence type="ECO:0000256" key="1">
    <source>
        <dbReference type="SAM" id="MobiDB-lite"/>
    </source>
</evidence>
<sequence>MPALPSTCASRRGLFNGGCSTSGSCGGRAAPALRAPHAPRRGAGIVARAEPLEGPLFKLPQSSLPDMTIEDIRDAYEVCSTIPAPGERAQCYSTWGLDSDRMAAYYETVMGLETALESAPRFGPFGGGGVSRAHARGDSDDFRSASASMAE</sequence>
<reference evidence="2 3" key="1">
    <citation type="journal article" date="2018" name="Sci. Rep.">
        <title>Raphidocelis subcapitata (=Pseudokirchneriella subcapitata) provides an insight into genome evolution and environmental adaptations in the Sphaeropleales.</title>
        <authorList>
            <person name="Suzuki S."/>
            <person name="Yamaguchi H."/>
            <person name="Nakajima N."/>
            <person name="Kawachi M."/>
        </authorList>
    </citation>
    <scope>NUCLEOTIDE SEQUENCE [LARGE SCALE GENOMIC DNA]</scope>
    <source>
        <strain evidence="2 3">NIES-35</strain>
    </source>
</reference>
<evidence type="ECO:0000313" key="2">
    <source>
        <dbReference type="EMBL" id="GBF99794.1"/>
    </source>
</evidence>
<gene>
    <name evidence="2" type="ORF">Rsub_12234</name>
</gene>
<proteinExistence type="predicted"/>
<dbReference type="EMBL" id="BDRX01000173">
    <property type="protein sequence ID" value="GBF99794.1"/>
    <property type="molecule type" value="Genomic_DNA"/>
</dbReference>
<comment type="caution">
    <text evidence="2">The sequence shown here is derived from an EMBL/GenBank/DDBJ whole genome shotgun (WGS) entry which is preliminary data.</text>
</comment>
<organism evidence="2 3">
    <name type="scientific">Raphidocelis subcapitata</name>
    <dbReference type="NCBI Taxonomy" id="307507"/>
    <lineage>
        <taxon>Eukaryota</taxon>
        <taxon>Viridiplantae</taxon>
        <taxon>Chlorophyta</taxon>
        <taxon>core chlorophytes</taxon>
        <taxon>Chlorophyceae</taxon>
        <taxon>CS clade</taxon>
        <taxon>Sphaeropleales</taxon>
        <taxon>Selenastraceae</taxon>
        <taxon>Raphidocelis</taxon>
    </lineage>
</organism>
<dbReference type="AlphaFoldDB" id="A0A2V0PJ14"/>
<feature type="region of interest" description="Disordered" evidence="1">
    <location>
        <begin position="127"/>
        <end position="151"/>
    </location>
</feature>
<name>A0A2V0PJ14_9CHLO</name>
<evidence type="ECO:0000313" key="3">
    <source>
        <dbReference type="Proteomes" id="UP000247498"/>
    </source>
</evidence>
<dbReference type="Proteomes" id="UP000247498">
    <property type="component" value="Unassembled WGS sequence"/>
</dbReference>
<keyword evidence="3" id="KW-1185">Reference proteome</keyword>